<dbReference type="GO" id="GO:0005524">
    <property type="term" value="F:ATP binding"/>
    <property type="evidence" value="ECO:0007669"/>
    <property type="project" value="UniProtKB-KW"/>
</dbReference>
<dbReference type="GO" id="GO:0032958">
    <property type="term" value="P:inositol phosphate biosynthetic process"/>
    <property type="evidence" value="ECO:0007669"/>
    <property type="project" value="TreeGrafter"/>
</dbReference>
<keyword evidence="4 6" id="KW-0418">Kinase</keyword>
<comment type="domain">
    <text evidence="6">The EXKPK motif is conserved in inositol-pentakisphosphate 2-kinases of both family 1 and 2.</text>
</comment>
<evidence type="ECO:0000256" key="6">
    <source>
        <dbReference type="RuleBase" id="RU364126"/>
    </source>
</evidence>
<sequence length="147" mass="16259">MEMVLEKKHAADWIYRGEGAANLVLTYIGSSPTFVGKVLRIQKASRNGSSIYLSDSEHDYSALTMDECRLWKETKDLVSAPTREIAKQLYVKHVICPLLGPEYVDAGVRCHSIVGKALVSPIERYAVVPDDNVSVLSTVFIVFITGV</sequence>
<proteinExistence type="predicted"/>
<evidence type="ECO:0000256" key="1">
    <source>
        <dbReference type="ARBA" id="ARBA00012023"/>
    </source>
</evidence>
<dbReference type="PANTHER" id="PTHR14456">
    <property type="entry name" value="INOSITOL POLYPHOSPHATE KINASE 1"/>
    <property type="match status" value="1"/>
</dbReference>
<comment type="catalytic activity">
    <reaction evidence="6">
        <text>1D-myo-inositol 1,3,4,5,6-pentakisphosphate + ATP = 1D-myo-inositol hexakisphosphate + ADP + H(+)</text>
        <dbReference type="Rhea" id="RHEA:20313"/>
        <dbReference type="ChEBI" id="CHEBI:15378"/>
        <dbReference type="ChEBI" id="CHEBI:30616"/>
        <dbReference type="ChEBI" id="CHEBI:57733"/>
        <dbReference type="ChEBI" id="CHEBI:58130"/>
        <dbReference type="ChEBI" id="CHEBI:456216"/>
        <dbReference type="EC" id="2.7.1.158"/>
    </reaction>
</comment>
<dbReference type="InterPro" id="IPR043001">
    <property type="entry name" value="IP5_2-K_N_lobe"/>
</dbReference>
<name>A0A4S4D2T1_CAMSN</name>
<dbReference type="PANTHER" id="PTHR14456:SF2">
    <property type="entry name" value="INOSITOL-PENTAKISPHOSPHATE 2-KINASE"/>
    <property type="match status" value="1"/>
</dbReference>
<keyword evidence="2 6" id="KW-0808">Transferase</keyword>
<keyword evidence="3 6" id="KW-0547">Nucleotide-binding</keyword>
<evidence type="ECO:0000256" key="5">
    <source>
        <dbReference type="ARBA" id="ARBA00022840"/>
    </source>
</evidence>
<dbReference type="Proteomes" id="UP000306102">
    <property type="component" value="Unassembled WGS sequence"/>
</dbReference>
<dbReference type="InterPro" id="IPR009286">
    <property type="entry name" value="Ins_P5_2-kin"/>
</dbReference>
<evidence type="ECO:0000256" key="4">
    <source>
        <dbReference type="ARBA" id="ARBA00022777"/>
    </source>
</evidence>
<dbReference type="AlphaFoldDB" id="A0A4S4D2T1"/>
<gene>
    <name evidence="7" type="ORF">TEA_010070</name>
</gene>
<organism evidence="7 8">
    <name type="scientific">Camellia sinensis var. sinensis</name>
    <name type="common">China tea</name>
    <dbReference type="NCBI Taxonomy" id="542762"/>
    <lineage>
        <taxon>Eukaryota</taxon>
        <taxon>Viridiplantae</taxon>
        <taxon>Streptophyta</taxon>
        <taxon>Embryophyta</taxon>
        <taxon>Tracheophyta</taxon>
        <taxon>Spermatophyta</taxon>
        <taxon>Magnoliopsida</taxon>
        <taxon>eudicotyledons</taxon>
        <taxon>Gunneridae</taxon>
        <taxon>Pentapetalae</taxon>
        <taxon>asterids</taxon>
        <taxon>Ericales</taxon>
        <taxon>Theaceae</taxon>
        <taxon>Camellia</taxon>
    </lineage>
</organism>
<dbReference type="Gene3D" id="3.30.200.110">
    <property type="entry name" value="Inositol-pentakisphosphate 2-kinase, N-lobe"/>
    <property type="match status" value="1"/>
</dbReference>
<dbReference type="STRING" id="542762.A0A4S4D2T1"/>
<evidence type="ECO:0000256" key="2">
    <source>
        <dbReference type="ARBA" id="ARBA00022679"/>
    </source>
</evidence>
<keyword evidence="5 6" id="KW-0067">ATP-binding</keyword>
<dbReference type="GO" id="GO:0005634">
    <property type="term" value="C:nucleus"/>
    <property type="evidence" value="ECO:0007669"/>
    <property type="project" value="TreeGrafter"/>
</dbReference>
<dbReference type="EC" id="2.7.1.158" evidence="1 6"/>
<evidence type="ECO:0000313" key="8">
    <source>
        <dbReference type="Proteomes" id="UP000306102"/>
    </source>
</evidence>
<dbReference type="Pfam" id="PF06090">
    <property type="entry name" value="Ins_P5_2-kin"/>
    <property type="match status" value="1"/>
</dbReference>
<accession>A0A4S4D2T1</accession>
<dbReference type="EMBL" id="SDRB02012831">
    <property type="protein sequence ID" value="THF96589.1"/>
    <property type="molecule type" value="Genomic_DNA"/>
</dbReference>
<comment type="function">
    <text evidence="6">Phosphorylates Ins(1,3,4,5,6)P5 at position 2 to form Ins(1,2,3,4,5,6)P6 (InsP6 or phytate).</text>
</comment>
<evidence type="ECO:0000313" key="7">
    <source>
        <dbReference type="EMBL" id="THF96589.1"/>
    </source>
</evidence>
<evidence type="ECO:0000256" key="3">
    <source>
        <dbReference type="ARBA" id="ARBA00022741"/>
    </source>
</evidence>
<dbReference type="GO" id="GO:0035299">
    <property type="term" value="F:inositol-1,3,4,5,6-pentakisphosphate 2-kinase activity"/>
    <property type="evidence" value="ECO:0007669"/>
    <property type="project" value="UniProtKB-EC"/>
</dbReference>
<comment type="caution">
    <text evidence="7">The sequence shown here is derived from an EMBL/GenBank/DDBJ whole genome shotgun (WGS) entry which is preliminary data.</text>
</comment>
<keyword evidence="8" id="KW-1185">Reference proteome</keyword>
<reference evidence="7 8" key="1">
    <citation type="journal article" date="2018" name="Proc. Natl. Acad. Sci. U.S.A.">
        <title>Draft genome sequence of Camellia sinensis var. sinensis provides insights into the evolution of the tea genome and tea quality.</title>
        <authorList>
            <person name="Wei C."/>
            <person name="Yang H."/>
            <person name="Wang S."/>
            <person name="Zhao J."/>
            <person name="Liu C."/>
            <person name="Gao L."/>
            <person name="Xia E."/>
            <person name="Lu Y."/>
            <person name="Tai Y."/>
            <person name="She G."/>
            <person name="Sun J."/>
            <person name="Cao H."/>
            <person name="Tong W."/>
            <person name="Gao Q."/>
            <person name="Li Y."/>
            <person name="Deng W."/>
            <person name="Jiang X."/>
            <person name="Wang W."/>
            <person name="Chen Q."/>
            <person name="Zhang S."/>
            <person name="Li H."/>
            <person name="Wu J."/>
            <person name="Wang P."/>
            <person name="Li P."/>
            <person name="Shi C."/>
            <person name="Zheng F."/>
            <person name="Jian J."/>
            <person name="Huang B."/>
            <person name="Shan D."/>
            <person name="Shi M."/>
            <person name="Fang C."/>
            <person name="Yue Y."/>
            <person name="Li F."/>
            <person name="Li D."/>
            <person name="Wei S."/>
            <person name="Han B."/>
            <person name="Jiang C."/>
            <person name="Yin Y."/>
            <person name="Xia T."/>
            <person name="Zhang Z."/>
            <person name="Bennetzen J.L."/>
            <person name="Zhao S."/>
            <person name="Wan X."/>
        </authorList>
    </citation>
    <scope>NUCLEOTIDE SEQUENCE [LARGE SCALE GENOMIC DNA]</scope>
    <source>
        <strain evidence="8">cv. Shuchazao</strain>
        <tissue evidence="7">Leaf</tissue>
    </source>
</reference>
<protein>
    <recommendedName>
        <fullName evidence="1 6">Inositol-pentakisphosphate 2-kinase</fullName>
        <ecNumber evidence="1 6">2.7.1.158</ecNumber>
    </recommendedName>
</protein>